<evidence type="ECO:0000313" key="3">
    <source>
        <dbReference type="Proteomes" id="UP001287286"/>
    </source>
</evidence>
<proteinExistence type="predicted"/>
<dbReference type="EMBL" id="JAWRVI010000008">
    <property type="protein sequence ID" value="KAK4092384.1"/>
    <property type="molecule type" value="Genomic_DNA"/>
</dbReference>
<name>A0ABR0C7M1_PURLI</name>
<reference evidence="2 3" key="1">
    <citation type="journal article" date="2024" name="Microbiol. Resour. Announc.">
        <title>Genome annotations for the ascomycete fungi Trichoderma harzianum, Trichoderma aggressivum, and Purpureocillium lilacinum.</title>
        <authorList>
            <person name="Beijen E.P.W."/>
            <person name="Ohm R.A."/>
        </authorList>
    </citation>
    <scope>NUCLEOTIDE SEQUENCE [LARGE SCALE GENOMIC DNA]</scope>
    <source>
        <strain evidence="2 3">CBS 150709</strain>
    </source>
</reference>
<organism evidence="2 3">
    <name type="scientific">Purpureocillium lilacinum</name>
    <name type="common">Paecilomyces lilacinus</name>
    <dbReference type="NCBI Taxonomy" id="33203"/>
    <lineage>
        <taxon>Eukaryota</taxon>
        <taxon>Fungi</taxon>
        <taxon>Dikarya</taxon>
        <taxon>Ascomycota</taxon>
        <taxon>Pezizomycotina</taxon>
        <taxon>Sordariomycetes</taxon>
        <taxon>Hypocreomycetidae</taxon>
        <taxon>Hypocreales</taxon>
        <taxon>Ophiocordycipitaceae</taxon>
        <taxon>Purpureocillium</taxon>
    </lineage>
</organism>
<comment type="caution">
    <text evidence="2">The sequence shown here is derived from an EMBL/GenBank/DDBJ whole genome shotgun (WGS) entry which is preliminary data.</text>
</comment>
<keyword evidence="3" id="KW-1185">Reference proteome</keyword>
<accession>A0ABR0C7M1</accession>
<sequence length="178" mass="19165">MCPVGKKQWAGEYSDPEQVNSLPDGEHSLQAVQAKKQLETSASGTWVPRRPVERERRSAAPTLPSTPRRLGARGGNGGFVGEADGPDAQGGGEVPSIAQTVKGKQRVSRWQWQHSGLVPIALPSQRLLRLHDQATVPGAWKTSTGGPAACLSRSYLVLIAFTEKSASTIRPFSRAVFR</sequence>
<evidence type="ECO:0000256" key="1">
    <source>
        <dbReference type="SAM" id="MobiDB-lite"/>
    </source>
</evidence>
<protein>
    <submittedName>
        <fullName evidence="2">Uncharacterized protein</fullName>
    </submittedName>
</protein>
<feature type="region of interest" description="Disordered" evidence="1">
    <location>
        <begin position="1"/>
        <end position="91"/>
    </location>
</feature>
<evidence type="ECO:0000313" key="2">
    <source>
        <dbReference type="EMBL" id="KAK4092384.1"/>
    </source>
</evidence>
<dbReference type="Proteomes" id="UP001287286">
    <property type="component" value="Unassembled WGS sequence"/>
</dbReference>
<gene>
    <name evidence="2" type="ORF">Purlil1_3005</name>
</gene>